<dbReference type="STRING" id="1413211.U473_09100"/>
<dbReference type="OrthoDB" id="2375431at2"/>
<evidence type="ECO:0000259" key="3">
    <source>
        <dbReference type="PROSITE" id="PS51371"/>
    </source>
</evidence>
<evidence type="ECO:0000256" key="1">
    <source>
        <dbReference type="ARBA" id="ARBA00023122"/>
    </source>
</evidence>
<dbReference type="PANTHER" id="PTHR43080">
    <property type="entry name" value="CBS DOMAIN-CONTAINING PROTEIN CBSX3, MITOCHONDRIAL"/>
    <property type="match status" value="1"/>
</dbReference>
<dbReference type="AlphaFoldDB" id="A0A135L5B9"/>
<dbReference type="SMART" id="SM00116">
    <property type="entry name" value="CBS"/>
    <property type="match status" value="2"/>
</dbReference>
<keyword evidence="1 2" id="KW-0129">CBS domain</keyword>
<evidence type="ECO:0000313" key="5">
    <source>
        <dbReference type="Proteomes" id="UP000070352"/>
    </source>
</evidence>
<dbReference type="InterPro" id="IPR046342">
    <property type="entry name" value="CBS_dom_sf"/>
</dbReference>
<sequence length="151" mass="17736">MLQQVNQFRDEIMSKEIGTLIIPKKNVIVIRSKWNLEQALNKLIESGWSSVPVLNDQNEVEGTISKTLILEHARLERVPFYHDFQRKLVHDSMQSHVPTLSEDTLLRYGIELLVDWPYLPIVNKQKKFSGILTRRSVLDYLLKVFYEEVNE</sequence>
<accession>A0A135L5B9</accession>
<name>A0A135L5B9_9BACI</name>
<dbReference type="SUPFAM" id="SSF54631">
    <property type="entry name" value="CBS-domain pair"/>
    <property type="match status" value="1"/>
</dbReference>
<proteinExistence type="predicted"/>
<dbReference type="Proteomes" id="UP000070352">
    <property type="component" value="Unassembled WGS sequence"/>
</dbReference>
<feature type="domain" description="CBS" evidence="3">
    <location>
        <begin position="21"/>
        <end position="80"/>
    </location>
</feature>
<dbReference type="PROSITE" id="PS51371">
    <property type="entry name" value="CBS"/>
    <property type="match status" value="1"/>
</dbReference>
<dbReference type="InterPro" id="IPR000644">
    <property type="entry name" value="CBS_dom"/>
</dbReference>
<evidence type="ECO:0000256" key="2">
    <source>
        <dbReference type="PROSITE-ProRule" id="PRU00703"/>
    </source>
</evidence>
<dbReference type="PANTHER" id="PTHR43080:SF30">
    <property type="entry name" value="CYCLIC DI-AMP RECEPTOR B"/>
    <property type="match status" value="1"/>
</dbReference>
<comment type="caution">
    <text evidence="4">The sequence shown here is derived from an EMBL/GenBank/DDBJ whole genome shotgun (WGS) entry which is preliminary data.</text>
</comment>
<evidence type="ECO:0000313" key="4">
    <source>
        <dbReference type="EMBL" id="KXG44141.1"/>
    </source>
</evidence>
<dbReference type="Pfam" id="PF00571">
    <property type="entry name" value="CBS"/>
    <property type="match status" value="2"/>
</dbReference>
<dbReference type="InterPro" id="IPR051257">
    <property type="entry name" value="Diverse_CBS-Domain"/>
</dbReference>
<dbReference type="Gene3D" id="3.10.580.10">
    <property type="entry name" value="CBS-domain"/>
    <property type="match status" value="1"/>
</dbReference>
<dbReference type="RefSeq" id="WP_161937318.1">
    <property type="nucleotide sequence ID" value="NZ_LSKU01000001.1"/>
</dbReference>
<protein>
    <recommendedName>
        <fullName evidence="3">CBS domain-containing protein</fullName>
    </recommendedName>
</protein>
<keyword evidence="5" id="KW-1185">Reference proteome</keyword>
<gene>
    <name evidence="4" type="ORF">U473_09100</name>
</gene>
<organism evidence="4 5">
    <name type="scientific">Tepidibacillus decaturensis</name>
    <dbReference type="NCBI Taxonomy" id="1413211"/>
    <lineage>
        <taxon>Bacteria</taxon>
        <taxon>Bacillati</taxon>
        <taxon>Bacillota</taxon>
        <taxon>Bacilli</taxon>
        <taxon>Bacillales</taxon>
        <taxon>Bacillaceae</taxon>
        <taxon>Tepidibacillus</taxon>
    </lineage>
</organism>
<dbReference type="EMBL" id="LSKU01000001">
    <property type="protein sequence ID" value="KXG44141.1"/>
    <property type="molecule type" value="Genomic_DNA"/>
</dbReference>
<reference evidence="4 5" key="1">
    <citation type="submission" date="2016-02" db="EMBL/GenBank/DDBJ databases">
        <title>Draft Genome for Tepidibacillus decaturensis nov. sp. Strain Z9, an Anaerobic, Moderately Thermophilic and Heterotrophic Bacterium from Deep Subsurface of the Illinois Basin, USA.</title>
        <authorList>
            <person name="Dong Y."/>
            <person name="Chang J.Y."/>
            <person name="Sanford R."/>
            <person name="Fouke B.W."/>
        </authorList>
    </citation>
    <scope>NUCLEOTIDE SEQUENCE [LARGE SCALE GENOMIC DNA]</scope>
    <source>
        <strain evidence="4 5">Z9</strain>
    </source>
</reference>